<dbReference type="Pfam" id="PF00975">
    <property type="entry name" value="Thioesterase"/>
    <property type="match status" value="1"/>
</dbReference>
<feature type="domain" description="Carrier" evidence="5">
    <location>
        <begin position="838"/>
        <end position="913"/>
    </location>
</feature>
<dbReference type="GO" id="GO:0044550">
    <property type="term" value="P:secondary metabolite biosynthetic process"/>
    <property type="evidence" value="ECO:0007669"/>
    <property type="project" value="UniProtKB-ARBA"/>
</dbReference>
<dbReference type="InterPro" id="IPR001242">
    <property type="entry name" value="Condensation_dom"/>
</dbReference>
<feature type="domain" description="Carrier" evidence="5">
    <location>
        <begin position="4035"/>
        <end position="4110"/>
    </location>
</feature>
<dbReference type="FunFam" id="2.30.38.10:FF:000001">
    <property type="entry name" value="Non-ribosomal peptide synthetase PvdI"/>
    <property type="match status" value="5"/>
</dbReference>
<dbReference type="FunFam" id="3.30.300.30:FF:000010">
    <property type="entry name" value="Enterobactin synthetase component F"/>
    <property type="match status" value="5"/>
</dbReference>
<dbReference type="Pfam" id="PF00668">
    <property type="entry name" value="Condensation"/>
    <property type="match status" value="5"/>
</dbReference>
<dbReference type="SUPFAM" id="SSF56801">
    <property type="entry name" value="Acetyl-CoA synthetase-like"/>
    <property type="match status" value="5"/>
</dbReference>
<dbReference type="KEGG" id="xeu:XSP_002193"/>
<protein>
    <submittedName>
        <fullName evidence="6">Non-ribosomal peptide synthase/polyketide synthase</fullName>
    </submittedName>
</protein>
<comment type="cofactor">
    <cofactor evidence="1">
        <name>pantetheine 4'-phosphate</name>
        <dbReference type="ChEBI" id="CHEBI:47942"/>
    </cofactor>
</comment>
<dbReference type="Gene3D" id="2.30.38.10">
    <property type="entry name" value="Luciferase, Domain 3"/>
    <property type="match status" value="5"/>
</dbReference>
<feature type="domain" description="Carrier" evidence="5">
    <location>
        <begin position="5098"/>
        <end position="5172"/>
    </location>
</feature>
<gene>
    <name evidence="6" type="ORF">XSP_002193</name>
</gene>
<evidence type="ECO:0000256" key="1">
    <source>
        <dbReference type="ARBA" id="ARBA00001957"/>
    </source>
</evidence>
<evidence type="ECO:0000256" key="3">
    <source>
        <dbReference type="ARBA" id="ARBA00022450"/>
    </source>
</evidence>
<dbReference type="Gene3D" id="3.30.559.10">
    <property type="entry name" value="Chloramphenicol acetyltransferase-like domain"/>
    <property type="match status" value="4"/>
</dbReference>
<dbReference type="InterPro" id="IPR001031">
    <property type="entry name" value="Thioesterase"/>
</dbReference>
<dbReference type="Gene3D" id="3.30.300.30">
    <property type="match status" value="5"/>
</dbReference>
<dbReference type="FunFam" id="3.30.559.10:FF:000012">
    <property type="entry name" value="Non-ribosomal peptide synthetase"/>
    <property type="match status" value="4"/>
</dbReference>
<dbReference type="SUPFAM" id="SSF52777">
    <property type="entry name" value="CoA-dependent acyltransferases"/>
    <property type="match status" value="9"/>
</dbReference>
<dbReference type="InterPro" id="IPR000873">
    <property type="entry name" value="AMP-dep_synth/lig_dom"/>
</dbReference>
<dbReference type="InterPro" id="IPR020845">
    <property type="entry name" value="AMP-binding_CS"/>
</dbReference>
<dbReference type="FunFam" id="3.40.50.12780:FF:000012">
    <property type="entry name" value="Non-ribosomal peptide synthetase"/>
    <property type="match status" value="5"/>
</dbReference>
<dbReference type="GO" id="GO:0072330">
    <property type="term" value="P:monocarboxylic acid biosynthetic process"/>
    <property type="evidence" value="ECO:0007669"/>
    <property type="project" value="UniProtKB-ARBA"/>
</dbReference>
<dbReference type="SUPFAM" id="SSF47336">
    <property type="entry name" value="ACP-like"/>
    <property type="match status" value="5"/>
</dbReference>
<dbReference type="Pfam" id="PF13193">
    <property type="entry name" value="AMP-binding_C"/>
    <property type="match status" value="5"/>
</dbReference>
<reference evidence="6 8" key="1">
    <citation type="submission" date="2020-07" db="EMBL/GenBank/DDBJ databases">
        <authorList>
            <person name="Teixeira M."/>
        </authorList>
    </citation>
    <scope>NUCLEOTIDE SEQUENCE</scope>
    <source>
        <strain evidence="7">1</strain>
        <strain evidence="6">Xanthomonas sp. CPBF 367</strain>
    </source>
</reference>
<dbReference type="InterPro" id="IPR025110">
    <property type="entry name" value="AMP-bd_C"/>
</dbReference>
<dbReference type="Gene3D" id="3.30.559.30">
    <property type="entry name" value="Nonribosomal peptide synthetase, condensation domain"/>
    <property type="match status" value="5"/>
</dbReference>
<evidence type="ECO:0000256" key="4">
    <source>
        <dbReference type="ARBA" id="ARBA00022553"/>
    </source>
</evidence>
<keyword evidence="4" id="KW-0597">Phosphoprotein</keyword>
<dbReference type="Gene3D" id="3.40.50.1820">
    <property type="entry name" value="alpha/beta hydrolase"/>
    <property type="match status" value="2"/>
</dbReference>
<dbReference type="InterPro" id="IPR009081">
    <property type="entry name" value="PP-bd_ACP"/>
</dbReference>
<dbReference type="CDD" id="cd19531">
    <property type="entry name" value="LCL_NRPS-like"/>
    <property type="match status" value="4"/>
</dbReference>
<dbReference type="FunFam" id="1.10.1200.10:FF:000016">
    <property type="entry name" value="Non-ribosomal peptide synthase"/>
    <property type="match status" value="3"/>
</dbReference>
<evidence type="ECO:0000256" key="2">
    <source>
        <dbReference type="ARBA" id="ARBA00006432"/>
    </source>
</evidence>
<dbReference type="InterPro" id="IPR023213">
    <property type="entry name" value="CAT-like_dom_sf"/>
</dbReference>
<dbReference type="PROSITE" id="PS00012">
    <property type="entry name" value="PHOSPHOPANTETHEINE"/>
    <property type="match status" value="4"/>
</dbReference>
<dbReference type="Pfam" id="PF00550">
    <property type="entry name" value="PP-binding"/>
    <property type="match status" value="5"/>
</dbReference>
<proteinExistence type="inferred from homology"/>
<dbReference type="Pfam" id="PF00501">
    <property type="entry name" value="AMP-binding"/>
    <property type="match status" value="5"/>
</dbReference>
<dbReference type="GO" id="GO:0031177">
    <property type="term" value="F:phosphopantetheine binding"/>
    <property type="evidence" value="ECO:0007669"/>
    <property type="project" value="InterPro"/>
</dbReference>
<dbReference type="InterPro" id="IPR010071">
    <property type="entry name" value="AA_adenyl_dom"/>
</dbReference>
<dbReference type="InterPro" id="IPR045851">
    <property type="entry name" value="AMP-bd_C_sf"/>
</dbReference>
<dbReference type="SMART" id="SM00823">
    <property type="entry name" value="PKS_PP"/>
    <property type="match status" value="5"/>
</dbReference>
<dbReference type="SMART" id="SM00824">
    <property type="entry name" value="PKS_TE"/>
    <property type="match status" value="1"/>
</dbReference>
<dbReference type="NCBIfam" id="TIGR01733">
    <property type="entry name" value="AA-adenyl-dom"/>
    <property type="match status" value="5"/>
</dbReference>
<dbReference type="SUPFAM" id="SSF53474">
    <property type="entry name" value="alpha/beta-Hydrolases"/>
    <property type="match status" value="1"/>
</dbReference>
<evidence type="ECO:0000313" key="7">
    <source>
        <dbReference type="EMBL" id="CAD1792154.1"/>
    </source>
</evidence>
<keyword evidence="3" id="KW-0596">Phosphopantetheine</keyword>
<dbReference type="FunFam" id="3.40.50.980:FF:000001">
    <property type="entry name" value="Non-ribosomal peptide synthetase"/>
    <property type="match status" value="5"/>
</dbReference>
<name>A0A8E4DZE0_9XANT</name>
<dbReference type="GO" id="GO:0043041">
    <property type="term" value="P:amino acid activation for nonribosomal peptide biosynthetic process"/>
    <property type="evidence" value="ECO:0007669"/>
    <property type="project" value="TreeGrafter"/>
</dbReference>
<feature type="domain" description="Carrier" evidence="5">
    <location>
        <begin position="2962"/>
        <end position="3037"/>
    </location>
</feature>
<sequence length="5514" mass="591119">MHHHIGCDHVTQSLIIKEVMAILLGHADGLPRPRQFRESVIKALATTESEHRDYFVNQLGALSEPSAPFGVLDVRTDGADVVEQRTALEPVLATQVRSAAREAGVTPATLLHSAWGLVVARLSGQAQVAFGTVLSGRFHDAHSQQPVAGVLINTLPLCTAPGDLSVVDYVAETHRRLMGLLAHEHAPLALALRCSGLPASLPLFTTLLNYRQAASEHADAGHEGAGMALEGIQLIHGEERSNYPITLLVDDHGSQGFTLTAQCVEGVDAGLVLACLVTAIEGLALALRGSPTLRADAVSILPAAQRDQLVHGFNATQAEYPREGLIGACFTAQAQARPGAVAVVEGDERLSYAELECAANQLAHRLVGMGAGPGQRVALCMERGIALVVSMLAVVKAGGAYVPLEPTAPAARLAWQLEDCAPVALLTQDALVDDLPAQSLLPVVVVDDPQEVRQTAAQPRHAPVVEGLGARDLAYVIYTSGSTGQPKGVMVEHRNVLRLVINSGFAPLGVDDCVAHCASPAFDAATWEIWGALLNGARLQIVSAAQVRDPAQLGTALQAGGVTALWLTAGLFNEVVDALEDALGGLRYLLIGGEALDAVAVGRLVNRPVRPQQVLNGYGPTESTTFATTYLIPPVAPGQRSIPIGRPIGNTRIHVLDTAGQVVPVGVVGQLHIGGDGVARGYLNRPELTAERFIADPFSADPQARLYRTGDLARWRADGTLDYVGRNDFQVKIRGFRIELGEIEAQLLACADVREAVVLAREDSPGDKRLVAYVLAEEGTSPEAATLRAALARKLPEYMVPVAFVRVSGWPLTVNGKLDRRALPPPDGESVAAQAYEAPANEREAQVAGLWADLLGVAQVGRHDHFFELGGHSLLAIQLVSALRRTLGREVPLGRLFEHPTLAGFAATLDDSTHSTLGSVVPADRSAALPLSWAQQRLWFLDQLDPAAGLAYHIPAALRLQGTLDVAALQATLDRIVARHESLRTCFVQGEDGPVQQFAPETIGFALEQVDLSALSHDAQQAVVEQRSAQEALAPFDLAVGPLIRGQLLRLSAQEHVLLVTQHHIVSDGWSIGVMIGEVTALYEAFSQGQPDPLPPLAIQYADYALWQRQWLQGEALQQQLGFWREHLSGAPALLELPTDRPRPAVQSYAGGNVAFTLPAPLVERLHALSQRHGTTLFMTLLSGWALLMSRLSGQGEVVIGTPVANRQRAEIEPLIGFFVNTLALRVNVQAASDVAGLLAQVKATALAGYAHQDVPFEQVVEALQPARSMGHTPVIQVMLALNNTPDAGGSPLSGLELSALETPRTTTHFDLSLSMTETPNGLECSLEYASDLFDAITVQRWAKHLAVLLGALADHEEMPLAEVSLLSAPERHQLLHEFNATRVAYPENGLIGDCFSTQAQAQPDAVALSEGSAHMTYAELERRANQLAHRLIGMGVRPDDRVALCMERSIDLVVSMLAVLKAGGAYVPLEPSAPVARLAWQLDDCAPVILLSHRGLHRDLAVPRLYVDEPAQTSITAAESEHAPHIAGLVSRHLAYVIYTSGSTGQPKGVMVEHRNVLRLVINSDYAPLGSDDCVAHCASPAFDAATWEIWGALLNGARVQVVTSAEMRDPAAFSAVLSSGGVTAMMLTTGLFNQLVDELEPVLGGLRHLLTGGEAMDPVIAGRLVNRQVRPQRVLNVYGPTEATAYATAYEIVSVAPGQRSIPIGRPISNTRVHVLDTAGQLVPLGVSGELHIGGDGVARGYLNRPELTAERFIADPFAGDPDARLYRTGDLVRWRTDGTLEYLGRNDFQVKIRGFRIELGEIEARLGACMGVREAVVLAREEAPGVKRLVAYVLADEGVVLSVAELRQRLAYALPEYMVPSAYVLMAAWPLNVNGKLDRRALPAPGDDAVVAEAYTAPANDLEARVARIWTALLGVSRVGRHDDFFVLGGHSLLAIQLVSALRRDLGIEAELGALFRHSTLSGFSTSLAGSAGSRLGELLPVERTGALPLSWAQQRLWFLDQLDPAAGLAYHIPAALRLQGTLDVAALQATLDRIVARHESLRTCFVQGEDGPVQQFAPETIGFALEQVDLSALSHDAQQAVVEQRSAQEALAPFDLAVGPLIRGQLLRLSAQEHVLLVTQHHIVSDGWSIGVMIGEVTALYEAFSQGQPDPLPPLAIQYADYALWQRQWLQGEALQQQLGFWREHLSGAPALLELPTDRPRPAVQSYAGGNVAFTLPAPLVERLHALSQRHGTTLFMTLLSGWALLMSRLSGQGEVVIGTPVANRQRAEIEPLIGFFVNTLALRVNVQAASDVAGLLAQVKATALAGYAHQDVPFEQVVEALQPARSMGHTPVIQVMLALNNTPDAGGSPLSGLELSALETPRTTTHFDLSLSMTETPNGLECSLEYASDLFDAITVQRWAKHLAVLLGALADHEEMPLAEVSLLSAPERHQLLHEFNATRVAYPENGLIGDCFSTQAQAQPDAVALSEGSAHMTYAELERRANQLAHRLIGMGVRPDDRVALCMERSIDLVVSMLAVLKAGGAYVPLEPSAPVARLAWQLDDCAPVILLSHRGLHRDLAVPRLYVDEPAQTSITAAESEHAPHIAGLVSRHLAYVIYTSGSTGQPKGVMVEHRSVLRLVINSGFAPLGVDDCVAHCASPAFDAATWEIWGALLNGARLQIVSAAQVRDPAQLGTALQAGGVTALWLTAGLFNEVVDALEDALGGLRYLLIGGEALDAVAVGRLVNRPVRPQQVLNGYGPTESTTFATTYLIPPVAPGQRSIPIGRPIGNTRIHVLDTAGQVVPVGVVGQLHIGGDGVARGYLNRPELTAERFIADPFSADPQARLYRTGDLARWRADGTLDYVGRNDFQVKIRGFRIELGEIEAQLLACAGIREAVVVAREERAGDRRLVAYLIAEDGAEPVPAVLRDALARKLPEYMLPSAFVVLAAWPLTANGKLDRAALPAADAAAVATRGHEAPVSEIEVQVAGIWAELLGLERVGRQDNFFALGGHSLLATQVVSAVRRLLGWEVPLGQVFRHPTLAAFAACVEESAPSTLEALVPTVRPEVLPLSWAQQRLWFLDQLDPAASAAYHMPAALRLQGALDRVALQAALDRVVARHEGLRARFVSGKDGPVQQFAPDSIGFALQYRDLGDLAPAAQAEAVAEADRRQTQSPFDLTTGPLIRGQLLRLSAQEHVLLVTQHHIVSDGWSIGVMIGEVTALYEAFSQGQPDPLPPLAIQYADYALWQRQWLQGEALQQQLGFWREHLSGAPALLELPTDRPRPAVQSYAGGNVAFTLPAPLVERLHALSQRHGTTLFMTLLSGWALLMSRLSGQGEVVIGTPVANRQRAEIEPLIGFFVNTLALRVNVQAASDVAGLLAQVKATALAGYTHQELAFEQVVEALQPTRSLGHSPVFQTMVSLNNTPVRGATEVPGLVLSPLESQQTTTQFDLSLSLIEADEVLEGGLEYASDLFDAATVQRWCAHLVKVLEAMVADDRQAVAAVPLLADFARDQLVRAFNQTASAPVEAATVQALFERQVQQAPSAVAVIHEDRAVSYAELNRQSNQLAHQLIGLGVGPEHRVALCMERGVDMVVGLLGILKAGAGYVPLDPAYPRERLAYIVQDSAPTAVLSHIGLPAAVHDWLQTVAPAQVVLGDAATMERLGALPEHDPAVTSDAHDLAYVIHTSGSTGRPKGVLVEHHSMVNLVAEHVRRCGLGRDDRVLQFASMSFDASVEEIFAPLAAGATLVLRPSLLPPDSTFSQYLRDQRISVVELPTAFWHYWVGDAGFEHGLAQTCARLVVIGGEKASADSVARWHHACARHPCQLLNTYGPTEATVYATATLLEPACRATGEPSIGRPIANTQVHVLDAWQQVQPLGVVGEIHIGGAGVARGYLNQPALTAERFIADPFSTDPQARLYRTGDLGRWRADGTLEYVGRNDFQVKLRGFRIELGEIESRLRACAGVREAVVLAREDRPGDPRLVAYVQADTGAMPASAALREALSGALPDYMVPGAYVTVDAWPVNASGKLDRRALPAPDAAAVSTQAYEAPATATEARVAEVWSALLGVARIGRHDHFFELGGHSLLATQLVATLRRTIGREVPLRRVFEQPTLSGFCTALAGSAGSKLGELLPVERTGALPLSWAQQRLWFLDQLDPAASLAYHMPTALRLEGPLDGAALQATLDRIVARHESLRTYFVQTVNGPVQQFAPDTVGFALTHADLSGLTVDMQQAMVVQRSAQEARAPFDLARGPLIRGQLLRLSANEHVLLVTQHHIVSDGWSIGVMIGEVSRLYAAFSQGQPDPLALLPIQYADYAMWQRQWLQGETLQQQIGFWREHLSGAPALLELPTDHPRPAVQSYAGGSIAFDLPASLVNGLRALSQQHGTTLFMTVLAAWATLLSRLSGQDEVVIGTPVANRQRAEIEPLIGFFVNTLALRVNVQGAADVAGLLAQVKATALAAYAHQDLPFEQVVEALQPTRSLGHGPVFQVLLTLNNTPEAEAEDLPGLTLSSLPAPHTTTQFDLSLSLGAKGDALTCTLEYASDLFEAATVQRWTEHLATLLEAMVAEPKLPLVQMPLLTTSQREQLLLDFNATDACVADAGRVAARFSAQAQARPDAVAVVHGTDVLRFGELERRSNQLAHHLLALGVAPDDRVAVCLERGINLMVALLGVLKAGAAYVPLDPAAPAARVAWQLEDAAPRVVLTRQALAPGLPMPCLALDDPDQQRALSQQPAQVPQVPALQPRHLAYVIYTSGSTGQPKGVMVEHRQLEHYLHWAQHAYAGDTRIDALVSSPFAFDATITSLYLPLITGGSVQLVPEGTELAALPQLLLDSPAGTLCKITPSHLVVLCEQLAQTGRVCPPHLFVVGGEALPSSTAATLQALAPGARIINEYGPTETTVGCAMQVADGMCQADGAVPIGRPIANTRLYVLDREGQLVPQGVVGEIHIGGGGVARGYLNRPGLTAERFIADPFSTDPQARLYRSGDLGRWRADGTLEYLGRNDQQVKIRGFRIELGEIEAQLVACAGIREAVVVAAMEPGGDRRLVAYLIAEDGAEPVPAVLRDALARKLPEYMLPSAFVVLAAWPLTANGKLDRAALPAADAAAVATRGHEAPVSEIEVQVAGIWAELLGLERVGRQDNFFEVGGHSLIVVMMVDRLRGQGLNVEIRSVFLTPTVAGLAATIAGQTDTASSNARSETVRVESIAMTHDTTDKELELTELRNGQAAAVPAGHTLANTDAEHRYQPLVTIQGGASGARPIYCVPGAGASVTGFCQLAMALGSEIPLIGLQPRGLDSLLAPYPDVEAAAESYVRAIIASQPDGPCDVLGHSFGGWVALEVARKLEAAGREVTSLFILDSSPPSATPRSSNRLEALLHLVELYDMNLDLPLGLSADDFNVVDATGQLELLLSRLIARGVLPPRTPIQVLTGVVRVFEANVNSRYLPQRPLTRAVELVGVEEDASADDAEAGFPAWRCHTPQARLWRAPGNHITLLSGKNVTELAAWMRARRNDTGIESEIPSTTKVKREFWT</sequence>
<dbReference type="InterPro" id="IPR006162">
    <property type="entry name" value="Ppantetheine_attach_site"/>
</dbReference>
<dbReference type="PANTHER" id="PTHR45527">
    <property type="entry name" value="NONRIBOSOMAL PEPTIDE SYNTHETASE"/>
    <property type="match status" value="1"/>
</dbReference>
<evidence type="ECO:0000259" key="5">
    <source>
        <dbReference type="PROSITE" id="PS50075"/>
    </source>
</evidence>
<dbReference type="InterPro" id="IPR036736">
    <property type="entry name" value="ACP-like_sf"/>
</dbReference>
<evidence type="ECO:0000313" key="8">
    <source>
        <dbReference type="Proteomes" id="UP000515493"/>
    </source>
</evidence>
<organism evidence="6">
    <name type="scientific">Xanthomonas euroxanthea</name>
    <dbReference type="NCBI Taxonomy" id="2259622"/>
    <lineage>
        <taxon>Bacteria</taxon>
        <taxon>Pseudomonadati</taxon>
        <taxon>Pseudomonadota</taxon>
        <taxon>Gammaproteobacteria</taxon>
        <taxon>Lysobacterales</taxon>
        <taxon>Lysobacteraceae</taxon>
        <taxon>Xanthomonas</taxon>
    </lineage>
</organism>
<accession>A0A8E4DZE0</accession>
<dbReference type="EMBL" id="LR824641">
    <property type="protein sequence ID" value="CAD0327811.1"/>
    <property type="molecule type" value="Genomic_DNA"/>
</dbReference>
<dbReference type="NCBIfam" id="NF003417">
    <property type="entry name" value="PRK04813.1"/>
    <property type="match status" value="5"/>
</dbReference>
<dbReference type="InterPro" id="IPR029058">
    <property type="entry name" value="AB_hydrolase_fold"/>
</dbReference>
<dbReference type="GO" id="GO:0005829">
    <property type="term" value="C:cytosol"/>
    <property type="evidence" value="ECO:0007669"/>
    <property type="project" value="TreeGrafter"/>
</dbReference>
<dbReference type="CDD" id="cd12117">
    <property type="entry name" value="A_NRPS_Srf_like"/>
    <property type="match status" value="3"/>
</dbReference>
<dbReference type="FunFam" id="1.10.1200.10:FF:000005">
    <property type="entry name" value="Nonribosomal peptide synthetase 1"/>
    <property type="match status" value="2"/>
</dbReference>
<dbReference type="EMBL" id="LR861803">
    <property type="protein sequence ID" value="CAD1792154.1"/>
    <property type="molecule type" value="Genomic_DNA"/>
</dbReference>
<dbReference type="InterPro" id="IPR020806">
    <property type="entry name" value="PKS_PP-bd"/>
</dbReference>
<dbReference type="InterPro" id="IPR020802">
    <property type="entry name" value="TesA-like"/>
</dbReference>
<feature type="domain" description="Carrier" evidence="5">
    <location>
        <begin position="1900"/>
        <end position="1975"/>
    </location>
</feature>
<dbReference type="Gene3D" id="1.10.1200.10">
    <property type="entry name" value="ACP-like"/>
    <property type="match status" value="4"/>
</dbReference>
<dbReference type="NCBIfam" id="NF004282">
    <property type="entry name" value="PRK05691.1"/>
    <property type="match status" value="5"/>
</dbReference>
<dbReference type="GO" id="GO:0003824">
    <property type="term" value="F:catalytic activity"/>
    <property type="evidence" value="ECO:0007669"/>
    <property type="project" value="InterPro"/>
</dbReference>
<dbReference type="CDD" id="cd05930">
    <property type="entry name" value="A_NRPS"/>
    <property type="match status" value="2"/>
</dbReference>
<dbReference type="PANTHER" id="PTHR45527:SF1">
    <property type="entry name" value="FATTY ACID SYNTHASE"/>
    <property type="match status" value="1"/>
</dbReference>
<evidence type="ECO:0000313" key="6">
    <source>
        <dbReference type="EMBL" id="CAD0327811.1"/>
    </source>
</evidence>
<dbReference type="PROSITE" id="PS50075">
    <property type="entry name" value="CARRIER"/>
    <property type="match status" value="5"/>
</dbReference>
<dbReference type="PROSITE" id="PS00455">
    <property type="entry name" value="AMP_BINDING"/>
    <property type="match status" value="5"/>
</dbReference>
<dbReference type="Proteomes" id="UP000515493">
    <property type="component" value="Chromosome"/>
</dbReference>
<dbReference type="Gene3D" id="3.40.50.980">
    <property type="match status" value="10"/>
</dbReference>
<comment type="similarity">
    <text evidence="2">Belongs to the ATP-dependent AMP-binding enzyme family.</text>
</comment>